<feature type="transmembrane region" description="Helical" evidence="2">
    <location>
        <begin position="192"/>
        <end position="213"/>
    </location>
</feature>
<evidence type="ECO:0000256" key="2">
    <source>
        <dbReference type="SAM" id="Phobius"/>
    </source>
</evidence>
<keyword evidence="2" id="KW-0472">Membrane</keyword>
<evidence type="ECO:0000313" key="4">
    <source>
        <dbReference type="Proteomes" id="UP001321542"/>
    </source>
</evidence>
<accession>A0ABM7F3S8</accession>
<reference evidence="3 4" key="1">
    <citation type="journal article" date="2010" name="ChemBioChem">
        <title>Cloning and characterization of the biosynthetic gene cluster of 16-membered macrolide antibiotic FD-891: involvement of a dual functional cytochrome P450 monooxygenase catalyzing epoxidation and hydroxylation.</title>
        <authorList>
            <person name="Kudo F."/>
            <person name="Motegi A."/>
            <person name="Mizoue K."/>
            <person name="Eguchi T."/>
        </authorList>
    </citation>
    <scope>NUCLEOTIDE SEQUENCE [LARGE SCALE GENOMIC DNA]</scope>
    <source>
        <strain evidence="3 4">A-8890</strain>
    </source>
</reference>
<sequence>MGTANQNPNMVQNLIAVFSLLIGLGGLSVTYAAHRHKVRQESEAAAIRERGWTSMAHAKVDLLQHPLTNEFARRVEIEYQGAQPIMDVRVSFRGEVIGEFPFVMCNRHEYAQLPPAESNATDSERHITLEFTDPAGIRWKREASGFLRRARQDAEGLETRDLWGPPEPPNVQRWNAPTGQPASTPGSRRRGFLRAAVVLVSVLIVAGGVWWLLHH</sequence>
<feature type="transmembrane region" description="Helical" evidence="2">
    <location>
        <begin position="14"/>
        <end position="33"/>
    </location>
</feature>
<reference evidence="3 4" key="2">
    <citation type="journal article" date="2023" name="ChemBioChem">
        <title>Acyltransferase Domain Exchange between Two Independent Type I Polyketide Synthases in the Same Producer Strain of Macrolide Antibiotics.</title>
        <authorList>
            <person name="Kudo F."/>
            <person name="Kishikawa K."/>
            <person name="Tsuboi K."/>
            <person name="Kido T."/>
            <person name="Usui T."/>
            <person name="Hashimoto J."/>
            <person name="Shin-Ya K."/>
            <person name="Miyanaga A."/>
            <person name="Eguchi T."/>
        </authorList>
    </citation>
    <scope>NUCLEOTIDE SEQUENCE [LARGE SCALE GENOMIC DNA]</scope>
    <source>
        <strain evidence="3 4">A-8890</strain>
    </source>
</reference>
<dbReference type="Proteomes" id="UP001321542">
    <property type="component" value="Chromosome"/>
</dbReference>
<gene>
    <name evidence="3" type="ORF">SGFS_017440</name>
</gene>
<keyword evidence="4" id="KW-1185">Reference proteome</keyword>
<organism evidence="3 4">
    <name type="scientific">Streptomyces graminofaciens</name>
    <dbReference type="NCBI Taxonomy" id="68212"/>
    <lineage>
        <taxon>Bacteria</taxon>
        <taxon>Bacillati</taxon>
        <taxon>Actinomycetota</taxon>
        <taxon>Actinomycetes</taxon>
        <taxon>Kitasatosporales</taxon>
        <taxon>Streptomycetaceae</taxon>
        <taxon>Streptomyces</taxon>
    </lineage>
</organism>
<keyword evidence="2" id="KW-1133">Transmembrane helix</keyword>
<evidence type="ECO:0008006" key="5">
    <source>
        <dbReference type="Google" id="ProtNLM"/>
    </source>
</evidence>
<feature type="region of interest" description="Disordered" evidence="1">
    <location>
        <begin position="157"/>
        <end position="188"/>
    </location>
</feature>
<proteinExistence type="predicted"/>
<evidence type="ECO:0000256" key="1">
    <source>
        <dbReference type="SAM" id="MobiDB-lite"/>
    </source>
</evidence>
<name>A0ABM7F3S8_9ACTN</name>
<evidence type="ECO:0000313" key="3">
    <source>
        <dbReference type="EMBL" id="BBC30450.1"/>
    </source>
</evidence>
<protein>
    <recommendedName>
        <fullName evidence="5">DUF3592 domain-containing protein</fullName>
    </recommendedName>
</protein>
<dbReference type="EMBL" id="AP018448">
    <property type="protein sequence ID" value="BBC30450.1"/>
    <property type="molecule type" value="Genomic_DNA"/>
</dbReference>
<feature type="compositionally biased region" description="Polar residues" evidence="1">
    <location>
        <begin position="172"/>
        <end position="186"/>
    </location>
</feature>
<keyword evidence="2" id="KW-0812">Transmembrane</keyword>